<gene>
    <name evidence="10" type="ORF">LAQU0_S15e00650g</name>
</gene>
<keyword evidence="8" id="KW-1133">Transmembrane helix</keyword>
<evidence type="ECO:0000256" key="3">
    <source>
        <dbReference type="ARBA" id="ARBA00022475"/>
    </source>
</evidence>
<keyword evidence="8" id="KW-0812">Transmembrane</keyword>
<evidence type="ECO:0000256" key="1">
    <source>
        <dbReference type="ARBA" id="ARBA00004609"/>
    </source>
</evidence>
<dbReference type="PANTHER" id="PTHR31018:SF12">
    <property type="entry name" value="SPORULATION-SPECIFIC PROTEIN 2-RELATED"/>
    <property type="match status" value="1"/>
</dbReference>
<feature type="chain" id="PRO_5006016207" evidence="9">
    <location>
        <begin position="22"/>
        <end position="478"/>
    </location>
</feature>
<name>A0A0N7MM69_9SACH</name>
<dbReference type="PANTHER" id="PTHR31018">
    <property type="entry name" value="SPORULATION-SPECIFIC PROTEIN-RELATED"/>
    <property type="match status" value="1"/>
</dbReference>
<organism evidence="10 11">
    <name type="scientific">Lachancea quebecensis</name>
    <dbReference type="NCBI Taxonomy" id="1654605"/>
    <lineage>
        <taxon>Eukaryota</taxon>
        <taxon>Fungi</taxon>
        <taxon>Dikarya</taxon>
        <taxon>Ascomycota</taxon>
        <taxon>Saccharomycotina</taxon>
        <taxon>Saccharomycetes</taxon>
        <taxon>Saccharomycetales</taxon>
        <taxon>Saccharomycetaceae</taxon>
        <taxon>Lachancea</taxon>
    </lineage>
</organism>
<feature type="transmembrane region" description="Helical" evidence="8">
    <location>
        <begin position="458"/>
        <end position="477"/>
    </location>
</feature>
<dbReference type="SUPFAM" id="SSF52058">
    <property type="entry name" value="L domain-like"/>
    <property type="match status" value="2"/>
</dbReference>
<dbReference type="Proteomes" id="UP000236544">
    <property type="component" value="Unassembled WGS sequence"/>
</dbReference>
<comment type="subcellular location">
    <subcellularLocation>
        <location evidence="1">Cell membrane</location>
        <topology evidence="1">Lipid-anchor</topology>
        <topology evidence="1">GPI-anchor</topology>
    </subcellularLocation>
</comment>
<keyword evidence="3" id="KW-1003">Cell membrane</keyword>
<dbReference type="OrthoDB" id="536881at2759"/>
<feature type="signal peptide" evidence="9">
    <location>
        <begin position="1"/>
        <end position="21"/>
    </location>
</feature>
<proteinExistence type="inferred from homology"/>
<dbReference type="Gene3D" id="3.80.20.20">
    <property type="entry name" value="Receptor L-domain"/>
    <property type="match status" value="1"/>
</dbReference>
<dbReference type="GO" id="GO:0098552">
    <property type="term" value="C:side of membrane"/>
    <property type="evidence" value="ECO:0007669"/>
    <property type="project" value="UniProtKB-KW"/>
</dbReference>
<evidence type="ECO:0000256" key="7">
    <source>
        <dbReference type="ARBA" id="ARBA00023288"/>
    </source>
</evidence>
<evidence type="ECO:0000256" key="5">
    <source>
        <dbReference type="ARBA" id="ARBA00022729"/>
    </source>
</evidence>
<keyword evidence="6" id="KW-0325">Glycoprotein</keyword>
<dbReference type="InterPro" id="IPR036941">
    <property type="entry name" value="Rcpt_L-dom_sf"/>
</dbReference>
<evidence type="ECO:0000256" key="6">
    <source>
        <dbReference type="ARBA" id="ARBA00023180"/>
    </source>
</evidence>
<dbReference type="GO" id="GO:0009986">
    <property type="term" value="C:cell surface"/>
    <property type="evidence" value="ECO:0007669"/>
    <property type="project" value="TreeGrafter"/>
</dbReference>
<comment type="similarity">
    <text evidence="2">Belongs to the SPS2 family.</text>
</comment>
<evidence type="ECO:0000313" key="11">
    <source>
        <dbReference type="Proteomes" id="UP000236544"/>
    </source>
</evidence>
<dbReference type="GO" id="GO:0009277">
    <property type="term" value="C:fungal-type cell wall"/>
    <property type="evidence" value="ECO:0007669"/>
    <property type="project" value="TreeGrafter"/>
</dbReference>
<dbReference type="GO" id="GO:0005886">
    <property type="term" value="C:plasma membrane"/>
    <property type="evidence" value="ECO:0007669"/>
    <property type="project" value="UniProtKB-SubCell"/>
</dbReference>
<evidence type="ECO:0000313" key="10">
    <source>
        <dbReference type="EMBL" id="CUS24265.1"/>
    </source>
</evidence>
<keyword evidence="5 9" id="KW-0732">Signal</keyword>
<dbReference type="GO" id="GO:0030476">
    <property type="term" value="P:ascospore wall assembly"/>
    <property type="evidence" value="ECO:0007669"/>
    <property type="project" value="TreeGrafter"/>
</dbReference>
<dbReference type="AlphaFoldDB" id="A0A0N7MM69"/>
<evidence type="ECO:0000256" key="9">
    <source>
        <dbReference type="SAM" id="SignalP"/>
    </source>
</evidence>
<keyword evidence="11" id="KW-1185">Reference proteome</keyword>
<dbReference type="InterPro" id="IPR051648">
    <property type="entry name" value="CWI-Assembly_Regulator"/>
</dbReference>
<keyword evidence="7" id="KW-0449">Lipoprotein</keyword>
<keyword evidence="8" id="KW-0472">Membrane</keyword>
<keyword evidence="4" id="KW-0336">GPI-anchor</keyword>
<reference evidence="11" key="1">
    <citation type="submission" date="2015-10" db="EMBL/GenBank/DDBJ databases">
        <authorList>
            <person name="Devillers H."/>
        </authorList>
    </citation>
    <scope>NUCLEOTIDE SEQUENCE [LARGE SCALE GENOMIC DNA]</scope>
</reference>
<evidence type="ECO:0000256" key="8">
    <source>
        <dbReference type="SAM" id="Phobius"/>
    </source>
</evidence>
<protein>
    <submittedName>
        <fullName evidence="10">LAQU0S15e00650g1_1</fullName>
    </submittedName>
</protein>
<evidence type="ECO:0000256" key="4">
    <source>
        <dbReference type="ARBA" id="ARBA00022622"/>
    </source>
</evidence>
<dbReference type="EMBL" id="LN890572">
    <property type="protein sequence ID" value="CUS24265.1"/>
    <property type="molecule type" value="Genomic_DNA"/>
</dbReference>
<accession>A0A0N7MM69</accession>
<evidence type="ECO:0000256" key="2">
    <source>
        <dbReference type="ARBA" id="ARBA00005798"/>
    </source>
</evidence>
<sequence length="478" mass="52270">MKSFNIVVALLPLMCASAANAYLVQKVLDFNGVHKRPHAVTVNTLDLEKRDTAPAFQSLQDEWSAEVTSKDAARFEKSSVIAELCKKGSHNIETASQLFELQRECKTVMGTIHINEFMDPVVDLGAMQSVIGDLIIENLPEVVRIQGQNLVSVGGTLRINGLTSLTSIHLPVLHHFNALECTVAPTLTSLTLAPNISHAKRVTISDTSLVEINMLENSEDLELLNINNNRYMEHLKANVKRVHEQLSISSNSRELQVDFPDLQWANNLTVRDVLAASFPSLTSVNHSLEVIENDFDSFEVPLLESVGGTLGVILNSKLNHVDFGSVSVIHGGLMIANNSNIAKINFLPELKEIGGAIHFIGSFQETEFPKLRLVRGSALLQSTSSTFDCAKWTTPSGGNSIIRGGRIACTAGQKRKTARVNQDGKLLEHQETQFDSPAETQKETNLGSSIIDKTSLSAFAWSLSFGWIAALICLVATY</sequence>